<name>A0A1M4XVF5_9CLOT</name>
<dbReference type="AlphaFoldDB" id="A0A1M4XVF5"/>
<reference evidence="1 2" key="1">
    <citation type="submission" date="2016-11" db="EMBL/GenBank/DDBJ databases">
        <authorList>
            <person name="Jaros S."/>
            <person name="Januszkiewicz K."/>
            <person name="Wedrychowicz H."/>
        </authorList>
    </citation>
    <scope>NUCLEOTIDE SEQUENCE [LARGE SCALE GENOMIC DNA]</scope>
    <source>
        <strain evidence="1 2">DSM 2631</strain>
    </source>
</reference>
<gene>
    <name evidence="1" type="ORF">SAMN05443638_12121</name>
</gene>
<accession>A0A1M4XVF5</accession>
<dbReference type="EMBL" id="FQVM01000021">
    <property type="protein sequence ID" value="SHE97242.1"/>
    <property type="molecule type" value="Genomic_DNA"/>
</dbReference>
<dbReference type="Proteomes" id="UP000184035">
    <property type="component" value="Unassembled WGS sequence"/>
</dbReference>
<dbReference type="RefSeq" id="WP_072896852.1">
    <property type="nucleotide sequence ID" value="NZ_FQVM01000021.1"/>
</dbReference>
<evidence type="ECO:0000313" key="1">
    <source>
        <dbReference type="EMBL" id="SHE97242.1"/>
    </source>
</evidence>
<evidence type="ECO:0000313" key="2">
    <source>
        <dbReference type="Proteomes" id="UP000184035"/>
    </source>
</evidence>
<dbReference type="InterPro" id="IPR012851">
    <property type="entry name" value="Spore_coat_CotF-like"/>
</dbReference>
<organism evidence="1 2">
    <name type="scientific">Clostridium fallax</name>
    <dbReference type="NCBI Taxonomy" id="1533"/>
    <lineage>
        <taxon>Bacteria</taxon>
        <taxon>Bacillati</taxon>
        <taxon>Bacillota</taxon>
        <taxon>Clostridia</taxon>
        <taxon>Eubacteriales</taxon>
        <taxon>Clostridiaceae</taxon>
        <taxon>Clostridium</taxon>
    </lineage>
</organism>
<dbReference type="OrthoDB" id="1683800at2"/>
<keyword evidence="2" id="KW-1185">Reference proteome</keyword>
<dbReference type="Pfam" id="PF07875">
    <property type="entry name" value="Coat_F"/>
    <property type="match status" value="1"/>
</dbReference>
<proteinExistence type="predicted"/>
<sequence length="83" mass="9717">MKEKDIINDYLSTLNSSLSSYANMIAQTNNEELRQTLQLMRDQDESRQYRIYNIAKDKGYYKPAQEATQTEISTLKSELTMNK</sequence>
<protein>
    <submittedName>
        <fullName evidence="1">Coat F domain-containing protein</fullName>
    </submittedName>
</protein>
<dbReference type="STRING" id="1533.SAMN05443638_12121"/>